<comment type="caution">
    <text evidence="2">The sequence shown here is derived from an EMBL/GenBank/DDBJ whole genome shotgun (WGS) entry which is preliminary data.</text>
</comment>
<organism evidence="2 3">
    <name type="scientific">Stephania yunnanensis</name>
    <dbReference type="NCBI Taxonomy" id="152371"/>
    <lineage>
        <taxon>Eukaryota</taxon>
        <taxon>Viridiplantae</taxon>
        <taxon>Streptophyta</taxon>
        <taxon>Embryophyta</taxon>
        <taxon>Tracheophyta</taxon>
        <taxon>Spermatophyta</taxon>
        <taxon>Magnoliopsida</taxon>
        <taxon>Ranunculales</taxon>
        <taxon>Menispermaceae</taxon>
        <taxon>Menispermoideae</taxon>
        <taxon>Cissampelideae</taxon>
        <taxon>Stephania</taxon>
    </lineage>
</organism>
<keyword evidence="3" id="KW-1185">Reference proteome</keyword>
<dbReference type="AlphaFoldDB" id="A0AAP0LI69"/>
<evidence type="ECO:0000313" key="3">
    <source>
        <dbReference type="Proteomes" id="UP001420932"/>
    </source>
</evidence>
<gene>
    <name evidence="2" type="ORF">Syun_000804</name>
</gene>
<name>A0AAP0LI69_9MAGN</name>
<protein>
    <submittedName>
        <fullName evidence="2">Uncharacterized protein</fullName>
    </submittedName>
</protein>
<evidence type="ECO:0000256" key="1">
    <source>
        <dbReference type="SAM" id="MobiDB-lite"/>
    </source>
</evidence>
<feature type="region of interest" description="Disordered" evidence="1">
    <location>
        <begin position="98"/>
        <end position="126"/>
    </location>
</feature>
<feature type="compositionally biased region" description="Basic and acidic residues" evidence="1">
    <location>
        <begin position="1"/>
        <end position="26"/>
    </location>
</feature>
<feature type="compositionally biased region" description="Basic residues" evidence="1">
    <location>
        <begin position="113"/>
        <end position="126"/>
    </location>
</feature>
<feature type="region of interest" description="Disordered" evidence="1">
    <location>
        <begin position="1"/>
        <end position="71"/>
    </location>
</feature>
<evidence type="ECO:0000313" key="2">
    <source>
        <dbReference type="EMBL" id="KAK9168664.1"/>
    </source>
</evidence>
<reference evidence="2 3" key="1">
    <citation type="submission" date="2024-01" db="EMBL/GenBank/DDBJ databases">
        <title>Genome assemblies of Stephania.</title>
        <authorList>
            <person name="Yang L."/>
        </authorList>
    </citation>
    <scope>NUCLEOTIDE SEQUENCE [LARGE SCALE GENOMIC DNA]</scope>
    <source>
        <strain evidence="2">YNDBR</strain>
        <tissue evidence="2">Leaf</tissue>
    </source>
</reference>
<dbReference type="EMBL" id="JBBNAF010000001">
    <property type="protein sequence ID" value="KAK9168664.1"/>
    <property type="molecule type" value="Genomic_DNA"/>
</dbReference>
<proteinExistence type="predicted"/>
<feature type="compositionally biased region" description="Basic and acidic residues" evidence="1">
    <location>
        <begin position="34"/>
        <end position="71"/>
    </location>
</feature>
<accession>A0AAP0LI69</accession>
<sequence length="126" mass="14705">MTETARRDGETERDGKTRDPETESTRDRRRNQDHRKTSERAEHRERPARTIGRRDETIERDGRLGDETIDRRDETERRIRFLGFFRGNALGISCFARGGGVGCGKEKTPPDRKKYKSRGMMNGHKK</sequence>
<dbReference type="Proteomes" id="UP001420932">
    <property type="component" value="Unassembled WGS sequence"/>
</dbReference>